<proteinExistence type="predicted"/>
<organism evidence="2">
    <name type="scientific">Myoviridae sp. ct78050</name>
    <dbReference type="NCBI Taxonomy" id="2826617"/>
    <lineage>
        <taxon>Viruses</taxon>
        <taxon>Duplodnaviria</taxon>
        <taxon>Heunggongvirae</taxon>
        <taxon>Uroviricota</taxon>
        <taxon>Caudoviricetes</taxon>
    </lineage>
</organism>
<reference evidence="2" key="1">
    <citation type="journal article" date="2021" name="Proc. Natl. Acad. Sci. U.S.A.">
        <title>A Catalog of Tens of Thousands of Viruses from Human Metagenomes Reveals Hidden Associations with Chronic Diseases.</title>
        <authorList>
            <person name="Tisza M.J."/>
            <person name="Buck C.B."/>
        </authorList>
    </citation>
    <scope>NUCLEOTIDE SEQUENCE</scope>
    <source>
        <strain evidence="2">Ct78050</strain>
    </source>
</reference>
<evidence type="ECO:0000256" key="1">
    <source>
        <dbReference type="SAM" id="Phobius"/>
    </source>
</evidence>
<dbReference type="GO" id="GO:0016301">
    <property type="term" value="F:kinase activity"/>
    <property type="evidence" value="ECO:0007669"/>
    <property type="project" value="UniProtKB-KW"/>
</dbReference>
<accession>A0A8S5R1P4</accession>
<name>A0A8S5R1P4_9CAUD</name>
<dbReference type="EMBL" id="BK015791">
    <property type="protein sequence ID" value="DAE25001.1"/>
    <property type="molecule type" value="Genomic_DNA"/>
</dbReference>
<evidence type="ECO:0000313" key="2">
    <source>
        <dbReference type="EMBL" id="DAE25001.1"/>
    </source>
</evidence>
<feature type="transmembrane region" description="Helical" evidence="1">
    <location>
        <begin position="25"/>
        <end position="43"/>
    </location>
</feature>
<keyword evidence="1" id="KW-1133">Transmembrane helix</keyword>
<keyword evidence="2" id="KW-0418">Kinase</keyword>
<dbReference type="Pfam" id="PF11753">
    <property type="entry name" value="DUF3310"/>
    <property type="match status" value="1"/>
</dbReference>
<dbReference type="InterPro" id="IPR021739">
    <property type="entry name" value="SaV-like"/>
</dbReference>
<protein>
    <submittedName>
        <fullName evidence="2">Nucelotide kinase</fullName>
    </submittedName>
</protein>
<keyword evidence="2" id="KW-0808">Transferase</keyword>
<sequence length="57" mass="6603">MVKEKDTVNHPEHYESGSYECIDEMIAVFGMSVVANFCLCNVWKYRYRALLKGGKKI</sequence>
<keyword evidence="1" id="KW-0812">Transmembrane</keyword>
<keyword evidence="1" id="KW-0472">Membrane</keyword>